<dbReference type="Proteomes" id="UP000070427">
    <property type="component" value="Unassembled WGS sequence"/>
</dbReference>
<dbReference type="PANTHER" id="PTHR30348:SF13">
    <property type="entry name" value="UPF0759 PROTEIN YUNF"/>
    <property type="match status" value="1"/>
</dbReference>
<dbReference type="InterPro" id="IPR002763">
    <property type="entry name" value="DUF72"/>
</dbReference>
<evidence type="ECO:0000313" key="1">
    <source>
        <dbReference type="EMBL" id="KXG78382.1"/>
    </source>
</evidence>
<dbReference type="RefSeq" id="WP_066351539.1">
    <property type="nucleotide sequence ID" value="NZ_LOED01000003.1"/>
</dbReference>
<proteinExistence type="predicted"/>
<evidence type="ECO:0000313" key="2">
    <source>
        <dbReference type="Proteomes" id="UP000070427"/>
    </source>
</evidence>
<sequence>MILVATSGYSYRDWKGKYYPEDMKESDMLSFYSREFPFTEVNSSYYSLPSPYMFYQMMKKTPENFIFVVKAYGGMTHQGDLGETTVSKFKEALKPLAEAGRLGCVLAQFPYSFHNTEKNRDYLKRLRERLQGFPLAVEFRCDDWLRLEVIKLLRENDMAFVCVDEPPVKGLLPPVVIATSSIGYVRFHGRNAEKWYNHQKSYERYDYLYTEKELAEWVPRIRELARKTEIVFIAMNNHFNASAVINARQLLGLLKEAEL</sequence>
<dbReference type="Pfam" id="PF01904">
    <property type="entry name" value="DUF72"/>
    <property type="match status" value="1"/>
</dbReference>
<dbReference type="PANTHER" id="PTHR30348">
    <property type="entry name" value="UNCHARACTERIZED PROTEIN YECE"/>
    <property type="match status" value="1"/>
</dbReference>
<dbReference type="SUPFAM" id="SSF117396">
    <property type="entry name" value="TM1631-like"/>
    <property type="match status" value="1"/>
</dbReference>
<dbReference type="EMBL" id="LOED01000003">
    <property type="protein sequence ID" value="KXG78382.1"/>
    <property type="molecule type" value="Genomic_DNA"/>
</dbReference>
<gene>
    <name evidence="1" type="ORF">AN618_04480</name>
</gene>
<protein>
    <recommendedName>
        <fullName evidence="3">DUF72 domain-containing protein</fullName>
    </recommendedName>
</protein>
<reference evidence="1 2" key="1">
    <citation type="submission" date="2015-12" db="EMBL/GenBank/DDBJ databases">
        <title>Draft genome sequnece of Fervidicola ferrireducens strain Y170.</title>
        <authorList>
            <person name="Patel B.K."/>
        </authorList>
    </citation>
    <scope>NUCLEOTIDE SEQUENCE [LARGE SCALE GENOMIC DNA]</scope>
    <source>
        <strain evidence="1 2">Y170</strain>
    </source>
</reference>
<comment type="caution">
    <text evidence="1">The sequence shown here is derived from an EMBL/GenBank/DDBJ whole genome shotgun (WGS) entry which is preliminary data.</text>
</comment>
<keyword evidence="2" id="KW-1185">Reference proteome</keyword>
<name>A0A140LCV7_9FIRM</name>
<evidence type="ECO:0008006" key="3">
    <source>
        <dbReference type="Google" id="ProtNLM"/>
    </source>
</evidence>
<dbReference type="InParanoid" id="A0A140LCV7"/>
<dbReference type="FunCoup" id="A0A140LCV7">
    <property type="interactions" value="12"/>
</dbReference>
<dbReference type="STRING" id="520764.AN618_04480"/>
<dbReference type="OrthoDB" id="9780310at2"/>
<dbReference type="Gene3D" id="3.20.20.410">
    <property type="entry name" value="Protein of unknown function UPF0759"/>
    <property type="match status" value="1"/>
</dbReference>
<organism evidence="1 2">
    <name type="scientific">Fervidicola ferrireducens</name>
    <dbReference type="NCBI Taxonomy" id="520764"/>
    <lineage>
        <taxon>Bacteria</taxon>
        <taxon>Bacillati</taxon>
        <taxon>Bacillota</taxon>
        <taxon>Clostridia</taxon>
        <taxon>Thermosediminibacterales</taxon>
        <taxon>Thermosediminibacteraceae</taxon>
        <taxon>Fervidicola</taxon>
    </lineage>
</organism>
<accession>A0A140LCV7</accession>
<dbReference type="InterPro" id="IPR036520">
    <property type="entry name" value="UPF0759_sf"/>
</dbReference>
<dbReference type="AlphaFoldDB" id="A0A140LCV7"/>